<comment type="caution">
    <text evidence="2">The sequence shown here is derived from an EMBL/GenBank/DDBJ whole genome shotgun (WGS) entry which is preliminary data.</text>
</comment>
<dbReference type="Pfam" id="PF26355">
    <property type="entry name" value="HTH_VMAP-M9"/>
    <property type="match status" value="1"/>
</dbReference>
<evidence type="ECO:0000259" key="1">
    <source>
        <dbReference type="Pfam" id="PF26355"/>
    </source>
</evidence>
<keyword evidence="3" id="KW-1185">Reference proteome</keyword>
<dbReference type="EMBL" id="JACJTA010000051">
    <property type="protein sequence ID" value="MBD2606939.1"/>
    <property type="molecule type" value="Genomic_DNA"/>
</dbReference>
<gene>
    <name evidence="2" type="ORF">H6G81_20980</name>
</gene>
<organism evidence="2 3">
    <name type="scientific">Scytonema hofmannii FACHB-248</name>
    <dbReference type="NCBI Taxonomy" id="1842502"/>
    <lineage>
        <taxon>Bacteria</taxon>
        <taxon>Bacillati</taxon>
        <taxon>Cyanobacteriota</taxon>
        <taxon>Cyanophyceae</taxon>
        <taxon>Nostocales</taxon>
        <taxon>Scytonemataceae</taxon>
        <taxon>Scytonema</taxon>
    </lineage>
</organism>
<evidence type="ECO:0000313" key="3">
    <source>
        <dbReference type="Proteomes" id="UP000660380"/>
    </source>
</evidence>
<evidence type="ECO:0000313" key="2">
    <source>
        <dbReference type="EMBL" id="MBD2606939.1"/>
    </source>
</evidence>
<proteinExistence type="predicted"/>
<dbReference type="InterPro" id="IPR058651">
    <property type="entry name" value="HTH_VMAP-M9"/>
</dbReference>
<protein>
    <recommendedName>
        <fullName evidence="1">vWA-MoxR associated protein N-terminal HTH domain-containing protein</fullName>
    </recommendedName>
</protein>
<dbReference type="RefSeq" id="WP_029638265.1">
    <property type="nucleotide sequence ID" value="NZ_JACJTA010000051.1"/>
</dbReference>
<reference evidence="2 3" key="1">
    <citation type="journal article" date="2020" name="ISME J.">
        <title>Comparative genomics reveals insights into cyanobacterial evolution and habitat adaptation.</title>
        <authorList>
            <person name="Chen M.Y."/>
            <person name="Teng W.K."/>
            <person name="Zhao L."/>
            <person name="Hu C.X."/>
            <person name="Zhou Y.K."/>
            <person name="Han B.P."/>
            <person name="Song L.R."/>
            <person name="Shu W.S."/>
        </authorList>
    </citation>
    <scope>NUCLEOTIDE SEQUENCE [LARGE SCALE GENOMIC DNA]</scope>
    <source>
        <strain evidence="2 3">FACHB-248</strain>
    </source>
</reference>
<name>A0ABR8GV40_9CYAN</name>
<accession>A0ABR8GV40</accession>
<dbReference type="Proteomes" id="UP000660380">
    <property type="component" value="Unassembled WGS sequence"/>
</dbReference>
<feature type="domain" description="vWA-MoxR associated protein N-terminal HTH" evidence="1">
    <location>
        <begin position="1"/>
        <end position="82"/>
    </location>
</feature>
<sequence length="132" mass="14714">MLFETALQLIEARFEAKTGKHLTYLEKEILKAAWDNEPYNTVANSLYLSVGYIKDLAYPLWQQVSDLFGKKVNKNNFRNLLTEQSAISTVSSQKIQVSDIDQEEILLEILVSGGSGGITHIGITVVNPQLVS</sequence>